<reference evidence="1 2" key="1">
    <citation type="submission" date="2018-02" db="EMBL/GenBank/DDBJ databases">
        <title>The genomes of Aspergillus section Nigri reveals drivers in fungal speciation.</title>
        <authorList>
            <consortium name="DOE Joint Genome Institute"/>
            <person name="Vesth T.C."/>
            <person name="Nybo J."/>
            <person name="Theobald S."/>
            <person name="Brandl J."/>
            <person name="Frisvad J.C."/>
            <person name="Nielsen K.F."/>
            <person name="Lyhne E.K."/>
            <person name="Kogle M.E."/>
            <person name="Kuo A."/>
            <person name="Riley R."/>
            <person name="Clum A."/>
            <person name="Nolan M."/>
            <person name="Lipzen A."/>
            <person name="Salamov A."/>
            <person name="Henrissat B."/>
            <person name="Wiebenga A."/>
            <person name="De vries R.P."/>
            <person name="Grigoriev I.V."/>
            <person name="Mortensen U.H."/>
            <person name="Andersen M.R."/>
            <person name="Baker S.E."/>
        </authorList>
    </citation>
    <scope>NUCLEOTIDE SEQUENCE [LARGE SCALE GENOMIC DNA]</scope>
    <source>
        <strain evidence="1 2">CBS 115571</strain>
    </source>
</reference>
<sequence length="270" mass="29723">MSFMHDEYTIAWICALPLEMAAAKAMLDRTHPSLQQSRTDDNSYTLGSIHGHNVAMRATFQNIQLGLMVGIGGGVPSVDADIRLGDVVVSKPAGIYGGVIQYDYGKSIRHGRFQRTGSFNKPPLAFLTTSVHEVIGDVFRPREDQLFSATYDHQDESLGCCRCDESKLITRPPRANNNPRIHYRLITSGDQVMKDATIRDAIAQDLSILCFEMEAAGLMDQLPSLVVRGICDYCDSHKHKNWQAYAALAAAAYARVLLSFVPLGTPHPGV</sequence>
<dbReference type="OMA" id="ANCDRSK"/>
<protein>
    <submittedName>
        <fullName evidence="1">Purine and uridine phosphorylase</fullName>
    </submittedName>
</protein>
<dbReference type="PANTHER" id="PTHR46082">
    <property type="entry name" value="ATP/GTP-BINDING PROTEIN-RELATED"/>
    <property type="match status" value="1"/>
</dbReference>
<dbReference type="STRING" id="1450538.A0A2V5I758"/>
<dbReference type="InterPro" id="IPR035994">
    <property type="entry name" value="Nucleoside_phosphorylase_sf"/>
</dbReference>
<evidence type="ECO:0000313" key="2">
    <source>
        <dbReference type="Proteomes" id="UP000249829"/>
    </source>
</evidence>
<evidence type="ECO:0000313" key="1">
    <source>
        <dbReference type="EMBL" id="PYI24360.1"/>
    </source>
</evidence>
<dbReference type="AlphaFoldDB" id="A0A2V5I758"/>
<dbReference type="GO" id="GO:0003824">
    <property type="term" value="F:catalytic activity"/>
    <property type="evidence" value="ECO:0007669"/>
    <property type="project" value="InterPro"/>
</dbReference>
<dbReference type="PANTHER" id="PTHR46082:SF11">
    <property type="entry name" value="AAA+ ATPASE DOMAIN-CONTAINING PROTEIN-RELATED"/>
    <property type="match status" value="1"/>
</dbReference>
<organism evidence="1 2">
    <name type="scientific">Aspergillus violaceofuscus (strain CBS 115571)</name>
    <dbReference type="NCBI Taxonomy" id="1450538"/>
    <lineage>
        <taxon>Eukaryota</taxon>
        <taxon>Fungi</taxon>
        <taxon>Dikarya</taxon>
        <taxon>Ascomycota</taxon>
        <taxon>Pezizomycotina</taxon>
        <taxon>Eurotiomycetes</taxon>
        <taxon>Eurotiomycetidae</taxon>
        <taxon>Eurotiales</taxon>
        <taxon>Aspergillaceae</taxon>
        <taxon>Aspergillus</taxon>
    </lineage>
</organism>
<dbReference type="EMBL" id="KZ825102">
    <property type="protein sequence ID" value="PYI24360.1"/>
    <property type="molecule type" value="Genomic_DNA"/>
</dbReference>
<gene>
    <name evidence="1" type="ORF">BO99DRAFT_455249</name>
</gene>
<name>A0A2V5I758_ASPV1</name>
<dbReference type="GO" id="GO:0009116">
    <property type="term" value="P:nucleoside metabolic process"/>
    <property type="evidence" value="ECO:0007669"/>
    <property type="project" value="InterPro"/>
</dbReference>
<dbReference type="SUPFAM" id="SSF53167">
    <property type="entry name" value="Purine and uridine phosphorylases"/>
    <property type="match status" value="1"/>
</dbReference>
<keyword evidence="2" id="KW-1185">Reference proteome</keyword>
<proteinExistence type="predicted"/>
<dbReference type="Proteomes" id="UP000249829">
    <property type="component" value="Unassembled WGS sequence"/>
</dbReference>
<dbReference type="Gene3D" id="3.40.50.1580">
    <property type="entry name" value="Nucleoside phosphorylase domain"/>
    <property type="match status" value="1"/>
</dbReference>
<accession>A0A2V5I758</accession>
<dbReference type="InterPro" id="IPR053137">
    <property type="entry name" value="NLR-like"/>
</dbReference>